<keyword evidence="3" id="KW-1185">Reference proteome</keyword>
<accession>A0A5B7G680</accession>
<evidence type="ECO:0000313" key="3">
    <source>
        <dbReference type="Proteomes" id="UP000324222"/>
    </source>
</evidence>
<comment type="caution">
    <text evidence="2">The sequence shown here is derived from an EMBL/GenBank/DDBJ whole genome shotgun (WGS) entry which is preliminary data.</text>
</comment>
<name>A0A5B7G680_PORTR</name>
<protein>
    <submittedName>
        <fullName evidence="2">Uncharacterized protein</fullName>
    </submittedName>
</protein>
<feature type="region of interest" description="Disordered" evidence="1">
    <location>
        <begin position="1"/>
        <end position="29"/>
    </location>
</feature>
<organism evidence="2 3">
    <name type="scientific">Portunus trituberculatus</name>
    <name type="common">Swimming crab</name>
    <name type="synonym">Neptunus trituberculatus</name>
    <dbReference type="NCBI Taxonomy" id="210409"/>
    <lineage>
        <taxon>Eukaryota</taxon>
        <taxon>Metazoa</taxon>
        <taxon>Ecdysozoa</taxon>
        <taxon>Arthropoda</taxon>
        <taxon>Crustacea</taxon>
        <taxon>Multicrustacea</taxon>
        <taxon>Malacostraca</taxon>
        <taxon>Eumalacostraca</taxon>
        <taxon>Eucarida</taxon>
        <taxon>Decapoda</taxon>
        <taxon>Pleocyemata</taxon>
        <taxon>Brachyura</taxon>
        <taxon>Eubrachyura</taxon>
        <taxon>Portunoidea</taxon>
        <taxon>Portunidae</taxon>
        <taxon>Portuninae</taxon>
        <taxon>Portunus</taxon>
    </lineage>
</organism>
<reference evidence="2 3" key="1">
    <citation type="submission" date="2019-05" db="EMBL/GenBank/DDBJ databases">
        <title>Another draft genome of Portunus trituberculatus and its Hox gene families provides insights of decapod evolution.</title>
        <authorList>
            <person name="Jeong J.-H."/>
            <person name="Song I."/>
            <person name="Kim S."/>
            <person name="Choi T."/>
            <person name="Kim D."/>
            <person name="Ryu S."/>
            <person name="Kim W."/>
        </authorList>
    </citation>
    <scope>NUCLEOTIDE SEQUENCE [LARGE SCALE GENOMIC DNA]</scope>
    <source>
        <tissue evidence="2">Muscle</tissue>
    </source>
</reference>
<dbReference type="EMBL" id="VSRR010011346">
    <property type="protein sequence ID" value="MPC53047.1"/>
    <property type="molecule type" value="Genomic_DNA"/>
</dbReference>
<feature type="compositionally biased region" description="Basic and acidic residues" evidence="1">
    <location>
        <begin position="1"/>
        <end position="11"/>
    </location>
</feature>
<dbReference type="Proteomes" id="UP000324222">
    <property type="component" value="Unassembled WGS sequence"/>
</dbReference>
<dbReference type="AlphaFoldDB" id="A0A5B7G680"/>
<evidence type="ECO:0000256" key="1">
    <source>
        <dbReference type="SAM" id="MobiDB-lite"/>
    </source>
</evidence>
<feature type="compositionally biased region" description="Low complexity" evidence="1">
    <location>
        <begin position="71"/>
        <end position="81"/>
    </location>
</feature>
<sequence>MGEREWTERQSGRQAGRQADREGEEGREWRSILPHIVLTGCVNIDRPCKAPQLPDYPAPRTLASRPPPRAAPSVSLRLRAF</sequence>
<feature type="region of interest" description="Disordered" evidence="1">
    <location>
        <begin position="48"/>
        <end position="81"/>
    </location>
</feature>
<gene>
    <name evidence="2" type="ORF">E2C01_046931</name>
</gene>
<feature type="compositionally biased region" description="Basic and acidic residues" evidence="1">
    <location>
        <begin position="18"/>
        <end position="29"/>
    </location>
</feature>
<proteinExistence type="predicted"/>
<evidence type="ECO:0000313" key="2">
    <source>
        <dbReference type="EMBL" id="MPC53047.1"/>
    </source>
</evidence>